<evidence type="ECO:0000256" key="7">
    <source>
        <dbReference type="SAM" id="Coils"/>
    </source>
</evidence>
<proteinExistence type="inferred from homology"/>
<keyword evidence="7" id="KW-0175">Coiled coil</keyword>
<dbReference type="Gene3D" id="1.10.287.1260">
    <property type="match status" value="1"/>
</dbReference>
<dbReference type="Gene3D" id="2.30.30.60">
    <property type="match status" value="1"/>
</dbReference>
<feature type="transmembrane region" description="Helical" evidence="9">
    <location>
        <begin position="927"/>
        <end position="947"/>
    </location>
</feature>
<feature type="region of interest" description="Disordered" evidence="8">
    <location>
        <begin position="51"/>
        <end position="77"/>
    </location>
</feature>
<feature type="domain" description="Mechanosensitive ion channel MscS" evidence="11">
    <location>
        <begin position="1014"/>
        <end position="1079"/>
    </location>
</feature>
<dbReference type="GO" id="GO:0005886">
    <property type="term" value="C:plasma membrane"/>
    <property type="evidence" value="ECO:0007669"/>
    <property type="project" value="UniProtKB-SubCell"/>
</dbReference>
<evidence type="ECO:0000313" key="16">
    <source>
        <dbReference type="Proteomes" id="UP000322699"/>
    </source>
</evidence>
<dbReference type="InterPro" id="IPR052702">
    <property type="entry name" value="MscS-like_channel"/>
</dbReference>
<feature type="transmembrane region" description="Helical" evidence="9">
    <location>
        <begin position="618"/>
        <end position="636"/>
    </location>
</feature>
<dbReference type="InterPro" id="IPR023408">
    <property type="entry name" value="MscS_beta-dom_sf"/>
</dbReference>
<dbReference type="Pfam" id="PF12794">
    <property type="entry name" value="MscS_TM"/>
    <property type="match status" value="1"/>
</dbReference>
<feature type="transmembrane region" description="Helical" evidence="9">
    <location>
        <begin position="999"/>
        <end position="1026"/>
    </location>
</feature>
<dbReference type="Pfam" id="PF12795">
    <property type="entry name" value="MscS_porin"/>
    <property type="match status" value="1"/>
</dbReference>
<keyword evidence="16" id="KW-1185">Reference proteome</keyword>
<dbReference type="InterPro" id="IPR049278">
    <property type="entry name" value="MS_channel_C"/>
</dbReference>
<dbReference type="Pfam" id="PF21082">
    <property type="entry name" value="MS_channel_3rd"/>
    <property type="match status" value="1"/>
</dbReference>
<feature type="transmembrane region" description="Helical" evidence="9">
    <location>
        <begin position="669"/>
        <end position="686"/>
    </location>
</feature>
<dbReference type="InterPro" id="IPR011066">
    <property type="entry name" value="MscS_channel_C_sf"/>
</dbReference>
<feature type="transmembrane region" description="Helical" evidence="9">
    <location>
        <begin position="774"/>
        <end position="794"/>
    </location>
</feature>
<evidence type="ECO:0000256" key="3">
    <source>
        <dbReference type="ARBA" id="ARBA00022475"/>
    </source>
</evidence>
<dbReference type="AlphaFoldDB" id="A0A5B1CP14"/>
<feature type="transmembrane region" description="Helical" evidence="9">
    <location>
        <begin position="968"/>
        <end position="993"/>
    </location>
</feature>
<evidence type="ECO:0000256" key="1">
    <source>
        <dbReference type="ARBA" id="ARBA00004651"/>
    </source>
</evidence>
<evidence type="ECO:0000259" key="13">
    <source>
        <dbReference type="Pfam" id="PF12795"/>
    </source>
</evidence>
<reference evidence="15 16" key="1">
    <citation type="submission" date="2019-08" db="EMBL/GenBank/DDBJ databases">
        <title>Deep-cultivation of Planctomycetes and their phenomic and genomic characterization uncovers novel biology.</title>
        <authorList>
            <person name="Wiegand S."/>
            <person name="Jogler M."/>
            <person name="Boedeker C."/>
            <person name="Pinto D."/>
            <person name="Vollmers J."/>
            <person name="Rivas-Marin E."/>
            <person name="Kohn T."/>
            <person name="Peeters S.H."/>
            <person name="Heuer A."/>
            <person name="Rast P."/>
            <person name="Oberbeckmann S."/>
            <person name="Bunk B."/>
            <person name="Jeske O."/>
            <person name="Meyerdierks A."/>
            <person name="Storesund J.E."/>
            <person name="Kallscheuer N."/>
            <person name="Luecker S."/>
            <person name="Lage O.M."/>
            <person name="Pohl T."/>
            <person name="Merkel B.J."/>
            <person name="Hornburger P."/>
            <person name="Mueller R.-W."/>
            <person name="Bruemmer F."/>
            <person name="Labrenz M."/>
            <person name="Spormann A.M."/>
            <person name="Op Den Camp H."/>
            <person name="Overmann J."/>
            <person name="Amann R."/>
            <person name="Jetten M.S.M."/>
            <person name="Mascher T."/>
            <person name="Medema M.H."/>
            <person name="Devos D.P."/>
            <person name="Kaster A.-K."/>
            <person name="Ovreas L."/>
            <person name="Rohde M."/>
            <person name="Galperin M.Y."/>
            <person name="Jogler C."/>
        </authorList>
    </citation>
    <scope>NUCLEOTIDE SEQUENCE [LARGE SCALE GENOMIC DNA]</scope>
    <source>
        <strain evidence="15 16">LF1</strain>
    </source>
</reference>
<evidence type="ECO:0000256" key="4">
    <source>
        <dbReference type="ARBA" id="ARBA00022692"/>
    </source>
</evidence>
<dbReference type="InterPro" id="IPR024393">
    <property type="entry name" value="MscS_porin"/>
</dbReference>
<feature type="transmembrane region" description="Helical" evidence="9">
    <location>
        <begin position="543"/>
        <end position="564"/>
    </location>
</feature>
<dbReference type="OrthoDB" id="9809206at2"/>
<feature type="coiled-coil region" evidence="7">
    <location>
        <begin position="162"/>
        <end position="189"/>
    </location>
</feature>
<dbReference type="InterPro" id="IPR006685">
    <property type="entry name" value="MscS_channel_2nd"/>
</dbReference>
<name>A0A5B1CP14_9BACT</name>
<keyword evidence="4 9" id="KW-0812">Transmembrane</keyword>
<evidence type="ECO:0000256" key="9">
    <source>
        <dbReference type="SAM" id="Phobius"/>
    </source>
</evidence>
<feature type="domain" description="Mechanosensitive ion channel inner membrane" evidence="12">
    <location>
        <begin position="544"/>
        <end position="897"/>
    </location>
</feature>
<keyword evidence="6 9" id="KW-0472">Membrane</keyword>
<keyword evidence="5 9" id="KW-1133">Transmembrane helix</keyword>
<dbReference type="Pfam" id="PF00924">
    <property type="entry name" value="MS_channel_2nd"/>
    <property type="match status" value="1"/>
</dbReference>
<evidence type="ECO:0000313" key="15">
    <source>
        <dbReference type="EMBL" id="KAA1262276.1"/>
    </source>
</evidence>
<keyword evidence="3" id="KW-1003">Cell membrane</keyword>
<feature type="transmembrane region" description="Helical" evidence="9">
    <location>
        <begin position="584"/>
        <end position="606"/>
    </location>
</feature>
<comment type="subcellular location">
    <subcellularLocation>
        <location evidence="1">Cell membrane</location>
        <topology evidence="1">Multi-pass membrane protein</topology>
    </subcellularLocation>
</comment>
<evidence type="ECO:0000259" key="12">
    <source>
        <dbReference type="Pfam" id="PF12794"/>
    </source>
</evidence>
<evidence type="ECO:0000256" key="6">
    <source>
        <dbReference type="ARBA" id="ARBA00023136"/>
    </source>
</evidence>
<dbReference type="SUPFAM" id="SSF82689">
    <property type="entry name" value="Mechanosensitive channel protein MscS (YggB), C-terminal domain"/>
    <property type="match status" value="1"/>
</dbReference>
<evidence type="ECO:0000259" key="14">
    <source>
        <dbReference type="Pfam" id="PF21082"/>
    </source>
</evidence>
<dbReference type="InterPro" id="IPR025692">
    <property type="entry name" value="MscS_IM_dom1"/>
</dbReference>
<dbReference type="SUPFAM" id="SSF82861">
    <property type="entry name" value="Mechanosensitive channel protein MscS (YggB), transmembrane region"/>
    <property type="match status" value="1"/>
</dbReference>
<feature type="transmembrane region" description="Helical" evidence="9">
    <location>
        <begin position="741"/>
        <end position="762"/>
    </location>
</feature>
<dbReference type="PANTHER" id="PTHR30347">
    <property type="entry name" value="POTASSIUM CHANNEL RELATED"/>
    <property type="match status" value="1"/>
</dbReference>
<accession>A0A5B1CP14</accession>
<comment type="caution">
    <text evidence="15">The sequence shown here is derived from an EMBL/GenBank/DDBJ whole genome shotgun (WGS) entry which is preliminary data.</text>
</comment>
<evidence type="ECO:0000256" key="10">
    <source>
        <dbReference type="SAM" id="SignalP"/>
    </source>
</evidence>
<gene>
    <name evidence="15" type="primary">mscM_1</name>
    <name evidence="15" type="ORF">LF1_48390</name>
</gene>
<feature type="domain" description="Mechanosensitive ion channel MscS C-terminal" evidence="14">
    <location>
        <begin position="1087"/>
        <end position="1170"/>
    </location>
</feature>
<protein>
    <submittedName>
        <fullName evidence="15">Miniconductance mechanosensitive channel MscM</fullName>
    </submittedName>
</protein>
<dbReference type="GO" id="GO:0008381">
    <property type="term" value="F:mechanosensitive monoatomic ion channel activity"/>
    <property type="evidence" value="ECO:0007669"/>
    <property type="project" value="UniProtKB-ARBA"/>
</dbReference>
<dbReference type="SUPFAM" id="SSF50182">
    <property type="entry name" value="Sm-like ribonucleoproteins"/>
    <property type="match status" value="1"/>
</dbReference>
<comment type="similarity">
    <text evidence="2">Belongs to the MscS (TC 1.A.23) family.</text>
</comment>
<dbReference type="Gene3D" id="3.30.70.100">
    <property type="match status" value="1"/>
</dbReference>
<evidence type="ECO:0000256" key="5">
    <source>
        <dbReference type="ARBA" id="ARBA00022989"/>
    </source>
</evidence>
<dbReference type="InterPro" id="IPR011014">
    <property type="entry name" value="MscS_channel_TM-2"/>
</dbReference>
<organism evidence="15 16">
    <name type="scientific">Rubripirellula obstinata</name>
    <dbReference type="NCBI Taxonomy" id="406547"/>
    <lineage>
        <taxon>Bacteria</taxon>
        <taxon>Pseudomonadati</taxon>
        <taxon>Planctomycetota</taxon>
        <taxon>Planctomycetia</taxon>
        <taxon>Pirellulales</taxon>
        <taxon>Pirellulaceae</taxon>
        <taxon>Rubripirellula</taxon>
    </lineage>
</organism>
<dbReference type="Proteomes" id="UP000322699">
    <property type="component" value="Unassembled WGS sequence"/>
</dbReference>
<keyword evidence="10" id="KW-0732">Signal</keyword>
<feature type="signal peptide" evidence="10">
    <location>
        <begin position="1"/>
        <end position="26"/>
    </location>
</feature>
<evidence type="ECO:0000259" key="11">
    <source>
        <dbReference type="Pfam" id="PF00924"/>
    </source>
</evidence>
<dbReference type="EMBL" id="VRLW01000001">
    <property type="protein sequence ID" value="KAA1262276.1"/>
    <property type="molecule type" value="Genomic_DNA"/>
</dbReference>
<sequence precursor="true">MQFPMRFTSLSIFFATIFLHSFPASGQFAGLPLPVSQPAVSQSAVSQSANLQSANTGASTQQIPAVTDNESTDGNQPTIKSVIDEINVITAAADLADELKKECLDRLGKAKASLESAQASSQERTAIEAELTSLPARTEDVRQQLAKDADALQPEFPEGITIAGLEARLADMRQQVEAADADAQASQKATESRGLRIADLAKQILETDKRLTQTAESIVGITGTDLLSKTKLTEQRCRQISLTKQLEMLKVKQRLMEANSEILPMQRDLAVRNASIAEKQLTLWQDAVSRWRKQESQRQAKQARRIAEQSHPALKSLASQNADIAELRIATAAGIDKLAKMLHDIRESSTRTREQFDDLRDRVEHAGATTSTGILLRKQRSELPQPSTFLKRETLVEQEMPKAHLRLMEMKQWRREVADLGNAAEIVMQNVGDDLADYNRDNVIAVVKRLLSDRRDFLDKVIPDQNTYLRDLNELDLANGALATQVNEFQNFLDQRVLWIRSDDMFGLSDIRDAAKGLRTVIAPSRIAEVAKVGGADMLRRPAVAVAVIAAFFLVMMFRARMVATQTRLTNPPSAGQCASFRDYALACVITLVISVRWPILLAAFGYRLVSASGTTPWTHSVGEALLTTVLFVWSFELIREMSRRGGVGEKLFGWSEGVSASIRGSLETMLLLGTPLFALLQLAQFDETPEMESLKRFLFITLLMLTGFQLGWLARNNGKLMRALVIHAPKALVCRLRRPIGIFATAAPIGFALMSFAGFHFSAYQLSGRLAETGAAIVAMIVLHSLSLCWLEVKGFNRKLRQRKEEQQKKREEMLGASEPIGSPAKLATIDTAAASVIDVSNQSMETSRKQMNEAADQEFKELLRYAAVITLIVGGWFIWSDVLPALRILDKVELWQNIETVAETVIGKDGSESIRTIERNSPTTLTNVLMAFVIGLGTVMVGRRLPGLLELTLLERLPLEPGTRQAIAILVRYTATVTGMLLVCNAIHLSWGSVQWLAAAMTVGLGFGLQEIFANLVSGLIILFERPIRAGDLVTVGDVTGHVTRMQMRATTITDFDRRELIVPNKTFITDSVINWTLSDPVSRITLPVGVAYGTSVARVREIMLTIAENSSSVMSEPPPHVLFKGFGDSTLDVELRVFIPKRELYVDVVNEINLAIADEFSQAGIEIAFPQQDLHIRSIDGLPAMIGQRQEPQREAA</sequence>
<evidence type="ECO:0000256" key="8">
    <source>
        <dbReference type="SAM" id="MobiDB-lite"/>
    </source>
</evidence>
<feature type="domain" description="Mechanosensitive ion channel MscS porin" evidence="13">
    <location>
        <begin position="89"/>
        <end position="314"/>
    </location>
</feature>
<feature type="transmembrane region" description="Helical" evidence="9">
    <location>
        <begin position="698"/>
        <end position="715"/>
    </location>
</feature>
<feature type="chain" id="PRO_5022897202" evidence="10">
    <location>
        <begin position="27"/>
        <end position="1200"/>
    </location>
</feature>
<dbReference type="PANTHER" id="PTHR30347:SF1">
    <property type="entry name" value="MECHANOSENSITIVE CHANNEL MSCK"/>
    <property type="match status" value="1"/>
</dbReference>
<dbReference type="InterPro" id="IPR010920">
    <property type="entry name" value="LSM_dom_sf"/>
</dbReference>
<evidence type="ECO:0000256" key="2">
    <source>
        <dbReference type="ARBA" id="ARBA00008017"/>
    </source>
</evidence>